<dbReference type="Proteomes" id="UP001069090">
    <property type="component" value="Unassembled WGS sequence"/>
</dbReference>
<organism evidence="4 5">
    <name type="scientific">Dasania phycosphaerae</name>
    <dbReference type="NCBI Taxonomy" id="2950436"/>
    <lineage>
        <taxon>Bacteria</taxon>
        <taxon>Pseudomonadati</taxon>
        <taxon>Pseudomonadota</taxon>
        <taxon>Gammaproteobacteria</taxon>
        <taxon>Cellvibrionales</taxon>
        <taxon>Spongiibacteraceae</taxon>
        <taxon>Dasania</taxon>
    </lineage>
</organism>
<dbReference type="InterPro" id="IPR003961">
    <property type="entry name" value="FN3_dom"/>
</dbReference>
<keyword evidence="1" id="KW-0677">Repeat</keyword>
<dbReference type="SMART" id="SM00060">
    <property type="entry name" value="FN3"/>
    <property type="match status" value="2"/>
</dbReference>
<dbReference type="InterPro" id="IPR056823">
    <property type="entry name" value="TEN-like_YD-shell"/>
</dbReference>
<protein>
    <recommendedName>
        <fullName evidence="3">Fibronectin type-III domain-containing protein</fullName>
    </recommendedName>
</protein>
<dbReference type="Gene3D" id="2.60.40.10">
    <property type="entry name" value="Immunoglobulins"/>
    <property type="match status" value="3"/>
</dbReference>
<accession>A0A9J6RJG0</accession>
<evidence type="ECO:0000256" key="2">
    <source>
        <dbReference type="SAM" id="SignalP"/>
    </source>
</evidence>
<dbReference type="CDD" id="cd00063">
    <property type="entry name" value="FN3"/>
    <property type="match status" value="1"/>
</dbReference>
<reference evidence="4 5" key="1">
    <citation type="submission" date="2022-12" db="EMBL/GenBank/DDBJ databases">
        <title>Dasania phycosphaerae sp. nov., isolated from particulate material of the south coast of Korea.</title>
        <authorList>
            <person name="Jiang Y."/>
        </authorList>
    </citation>
    <scope>NUCLEOTIDE SEQUENCE [LARGE SCALE GENOMIC DNA]</scope>
    <source>
        <strain evidence="4 5">GY-19</strain>
    </source>
</reference>
<dbReference type="Pfam" id="PF25023">
    <property type="entry name" value="TEN_YD-shell"/>
    <property type="match status" value="1"/>
</dbReference>
<dbReference type="PROSITE" id="PS50853">
    <property type="entry name" value="FN3"/>
    <property type="match status" value="1"/>
</dbReference>
<dbReference type="InterPro" id="IPR036116">
    <property type="entry name" value="FN3_sf"/>
</dbReference>
<dbReference type="SUPFAM" id="SSF49265">
    <property type="entry name" value="Fibronectin type III"/>
    <property type="match status" value="2"/>
</dbReference>
<dbReference type="EMBL" id="JAPTGG010000002">
    <property type="protein sequence ID" value="MCZ0864343.1"/>
    <property type="molecule type" value="Genomic_DNA"/>
</dbReference>
<sequence>MDIKLSKLLTIIGILASICPAMAQQDIPNAEYLERVEVNYELSPHGSALLGDSVDLASGSLAFSHMDVQVPGNFPLEVAIRRTFGKTHFASKNYMAFGDWSLDVPHIRSQAMHASYVYDKSYGIVGPWTGTTECSNDDNFIEDNHYSDGFPGPRKYWNGLTLNIPGVTQGEMLQQTFLSGANGYKTRSNWKVDCFDRTNAAANKIGEGFIATSPEGVKYTFNKKAFYQTRIIPMGTHSIHKQAGYQVYMYASKVEDRFGNWVKYDYETYDVGLEFSRPFAIDGRRLTRITSSDGRTIIVSYLHAADSALRGQTQLVDYIAVNGKKWQYKYEFNHSGTIAKLVEVTRPDNTSWKIDLSALDLSASLEHRGIEGCDFDPSTAATKTISITHPDGVVGTFELKETLHGRTNVEYIPIYGLVDGPNGGGHQGDIQDTMLKRCFIATSLVNKSLSGPGVATQTWNYNYSQNKGAYKGNTKPTISGLVPPAGYDAGDLKSTTVTAPDGGKTKYYYSRKWNFLENQEVMVRYYDKNGFTKLRQVENFYSKGERVGYVIAVWDNDDSDNFYINKTKTIIRDYKEGGEDIFTTRYSDFNTYGVPKLIEELNNFSTEKKYTQTSYIHDTANWLINLPNQTKVSDNSSTGYITVKDLNYKTISSSGLYSNQKVISAEYVYSRLVKTFTSYHADGNPKRIDFNTANSWVQLDSYKRGRPQLIIQPDRYDSGTTTSASQVVDYFGNVTNRTDWRGNNTSYSYDDLNRLQVVNIADVTFDDTNIVYRGKQSSDPSGFNGSLVQEITRGSFKEVRYYDALLRMVLTKAEDVTNIADTAFYQNFKYDYEGRPTFQSNPSISSIEGDGFSIVYDGIGRVKKEEEVATQLSTYYIYKLGNKIEATNPRGNATTTSYLAYGQPEQKMAKMISSPESVTTEISYNILGNKTSVKQGGFENKYIYDSNQRLCKLFRPEVNWTYYSYSADNMLSWRAEGIASSADTCDRSVVPATAKTSFTYDYQLGLMATTYPDLVVTQILDGNGNLKEIDNNLVKLNYDYDSQNNVEMELMTLDNRVYPLQREYDSLGYQERLQYPSGRTVIYTNNALGQVTAIQHEVNSVISNLVTEVSYHPSGLAHWVELANGIKYQTTLDERLLPQFLNAKKIITGTYINRLEYDYDNNKNVLNIYDKLLPAHDIGLTYDDLDRLDTASGFWGGADFNYDMLGNITSKVVDGQVLTYNYDTTTNLLDAVTGFKTYDFDYDSHGNVINNGERTFIYNQANQLTSSGAIAYIYDGHNRRVKQIKTSGTAYTVYSKAGQLLYQEKPTGEVIDHVYLNGRVIARINNAPSQVKSVLLTPNLGEYVLTWASHIEAEDYVIEAYQEGLWVEVAKQVGKQYTSADAGPYRVKACNVKGCGGWGTHPALVEPEAPTSLGLPSNVIRDGNVTLTWLSSEFTEYYEVETVIEGVTNDSSLNEPLYDTVKTIVISNNGNYKFRVRACNDAGCSDWLTSVGSVNVLFPPELPSSITVPTSLVTNKTIAISWAKPATTTRTELWQQKNNAVWTAVSITMSGTSTSISGVTDGSYKYRVRACNGSADDSCSGWKISTVVNVEAPFTPAVPTISASQYFISSTSCGIKVDWSQSAGASRYVMQRKNGDGASWVTKINANKLTYSFARNNSLPKYYFRVKACNDTHGLCSTYRTMTFSSPPLYRCSGEAGGGTGGGKRK</sequence>
<evidence type="ECO:0000313" key="5">
    <source>
        <dbReference type="Proteomes" id="UP001069090"/>
    </source>
</evidence>
<name>A0A9J6RJG0_9GAMM</name>
<dbReference type="InterPro" id="IPR013783">
    <property type="entry name" value="Ig-like_fold"/>
</dbReference>
<proteinExistence type="predicted"/>
<evidence type="ECO:0000313" key="4">
    <source>
        <dbReference type="EMBL" id="MCZ0864343.1"/>
    </source>
</evidence>
<evidence type="ECO:0000256" key="1">
    <source>
        <dbReference type="ARBA" id="ARBA00022737"/>
    </source>
</evidence>
<dbReference type="Gene3D" id="2.180.10.10">
    <property type="entry name" value="RHS repeat-associated core"/>
    <property type="match status" value="2"/>
</dbReference>
<feature type="chain" id="PRO_5039905521" description="Fibronectin type-III domain-containing protein" evidence="2">
    <location>
        <begin position="24"/>
        <end position="1706"/>
    </location>
</feature>
<keyword evidence="5" id="KW-1185">Reference proteome</keyword>
<gene>
    <name evidence="4" type="ORF">O0V09_03980</name>
</gene>
<comment type="caution">
    <text evidence="4">The sequence shown here is derived from an EMBL/GenBank/DDBJ whole genome shotgun (WGS) entry which is preliminary data.</text>
</comment>
<evidence type="ECO:0000259" key="3">
    <source>
        <dbReference type="PROSITE" id="PS50853"/>
    </source>
</evidence>
<feature type="signal peptide" evidence="2">
    <location>
        <begin position="1"/>
        <end position="23"/>
    </location>
</feature>
<feature type="domain" description="Fibronectin type-III" evidence="3">
    <location>
        <begin position="1499"/>
        <end position="1593"/>
    </location>
</feature>
<dbReference type="RefSeq" id="WP_258330495.1">
    <property type="nucleotide sequence ID" value="NZ_JAPTGG010000002.1"/>
</dbReference>
<keyword evidence="2" id="KW-0732">Signal</keyword>